<organism evidence="2">
    <name type="scientific">Thermus islandicus</name>
    <dbReference type="NCBI Taxonomy" id="540988"/>
    <lineage>
        <taxon>Bacteria</taxon>
        <taxon>Thermotogati</taxon>
        <taxon>Deinococcota</taxon>
        <taxon>Deinococci</taxon>
        <taxon>Thermales</taxon>
        <taxon>Thermaceae</taxon>
        <taxon>Thermus</taxon>
    </lineage>
</organism>
<evidence type="ECO:0008006" key="3">
    <source>
        <dbReference type="Google" id="ProtNLM"/>
    </source>
</evidence>
<gene>
    <name evidence="2" type="ORF">ENP73_12020</name>
</gene>
<dbReference type="AlphaFoldDB" id="A0A7C2FVF5"/>
<dbReference type="InterPro" id="IPR051200">
    <property type="entry name" value="Host-pathogen_enzymatic-act"/>
</dbReference>
<keyword evidence="1" id="KW-0732">Signal</keyword>
<dbReference type="InterPro" id="IPR011048">
    <property type="entry name" value="Haem_d1_sf"/>
</dbReference>
<dbReference type="PANTHER" id="PTHR47197">
    <property type="entry name" value="PROTEIN NIRF"/>
    <property type="match status" value="1"/>
</dbReference>
<evidence type="ECO:0000313" key="2">
    <source>
        <dbReference type="EMBL" id="HEH83626.1"/>
    </source>
</evidence>
<evidence type="ECO:0000256" key="1">
    <source>
        <dbReference type="SAM" id="SignalP"/>
    </source>
</evidence>
<feature type="signal peptide" evidence="1">
    <location>
        <begin position="1"/>
        <end position="28"/>
    </location>
</feature>
<dbReference type="EMBL" id="DSKL01000453">
    <property type="protein sequence ID" value="HEH83626.1"/>
    <property type="molecule type" value="Genomic_DNA"/>
</dbReference>
<proteinExistence type="predicted"/>
<dbReference type="Gene3D" id="2.130.10.10">
    <property type="entry name" value="YVTN repeat-like/Quinoprotein amine dehydrogenase"/>
    <property type="match status" value="3"/>
</dbReference>
<dbReference type="PANTHER" id="PTHR47197:SF3">
    <property type="entry name" value="DIHYDRO-HEME D1 DEHYDROGENASE"/>
    <property type="match status" value="1"/>
</dbReference>
<dbReference type="InterPro" id="IPR015943">
    <property type="entry name" value="WD40/YVTN_repeat-like_dom_sf"/>
</dbReference>
<sequence length="420" mass="45528">MKRREFLKKLGVGSLAALGMPYVATAQARTVKLATYVSSGVTWPDVVVHLHGGGTAYLVDTKTDAVVATLDTCKGGTLGSTTPDAKKVYVSCAGEGQREVVVIDLNGKRVAKRIETGNRPKHGIVSPNGKWVGINHWGLDGGKLRHTFLSTADDSIVKIIDLEVAGQPKGVTSMHPSWSPDSKLLFSVDRVDNRLVVISTEDWSVKTFPVPSPPHYPVPSPDGKELWLVHEGNDSVKPGIIVYDLTKPDMPVIAQMDMPLIGEEVAEAHHGNFTQDGKLFMALNRGPGNDSRGREVAFFDAKTKQLVHRLTTASSGVGHAYNTPDGKLAVVTNYGNNVITFIDIAQLKTVKDLKIGTGRMGHIAFTKDGKWGYVSNEKDGNLYKIDMTKLEVVKSIETGNKPGGGQVLNVWTNVFEELPR</sequence>
<protein>
    <recommendedName>
        <fullName evidence="3">YncE family protein</fullName>
    </recommendedName>
</protein>
<dbReference type="SUPFAM" id="SSF51004">
    <property type="entry name" value="C-terminal (heme d1) domain of cytochrome cd1-nitrite reductase"/>
    <property type="match status" value="1"/>
</dbReference>
<comment type="caution">
    <text evidence="2">The sequence shown here is derived from an EMBL/GenBank/DDBJ whole genome shotgun (WGS) entry which is preliminary data.</text>
</comment>
<accession>A0A7C2FVF5</accession>
<feature type="chain" id="PRO_5028369322" description="YncE family protein" evidence="1">
    <location>
        <begin position="29"/>
        <end position="420"/>
    </location>
</feature>
<name>A0A7C2FVF5_9DEIN</name>
<reference evidence="2" key="1">
    <citation type="journal article" date="2020" name="mSystems">
        <title>Genome- and Community-Level Interaction Insights into Carbon Utilization and Element Cycling Functions of Hydrothermarchaeota in Hydrothermal Sediment.</title>
        <authorList>
            <person name="Zhou Z."/>
            <person name="Liu Y."/>
            <person name="Xu W."/>
            <person name="Pan J."/>
            <person name="Luo Z.H."/>
            <person name="Li M."/>
        </authorList>
    </citation>
    <scope>NUCLEOTIDE SEQUENCE [LARGE SCALE GENOMIC DNA]</scope>
    <source>
        <strain evidence="2">SpSt-246</strain>
    </source>
</reference>